<name>A0A7Y9XBT4_9ACTN</name>
<dbReference type="EMBL" id="JACCHL010000001">
    <property type="protein sequence ID" value="NYH52793.1"/>
    <property type="molecule type" value="Genomic_DNA"/>
</dbReference>
<evidence type="ECO:0000313" key="1">
    <source>
        <dbReference type="EMBL" id="NYH52793.1"/>
    </source>
</evidence>
<proteinExistence type="predicted"/>
<gene>
    <name evidence="1" type="ORF">HNR06_002382</name>
</gene>
<organism evidence="1 2">
    <name type="scientific">Nocardiopsis sinuspersici</name>
    <dbReference type="NCBI Taxonomy" id="501010"/>
    <lineage>
        <taxon>Bacteria</taxon>
        <taxon>Bacillati</taxon>
        <taxon>Actinomycetota</taxon>
        <taxon>Actinomycetes</taxon>
        <taxon>Streptosporangiales</taxon>
        <taxon>Nocardiopsidaceae</taxon>
        <taxon>Nocardiopsis</taxon>
    </lineage>
</organism>
<reference evidence="1 2" key="1">
    <citation type="submission" date="2020-07" db="EMBL/GenBank/DDBJ databases">
        <title>Sequencing the genomes of 1000 actinobacteria strains.</title>
        <authorList>
            <person name="Klenk H.-P."/>
        </authorList>
    </citation>
    <scope>NUCLEOTIDE SEQUENCE [LARGE SCALE GENOMIC DNA]</scope>
    <source>
        <strain evidence="1 2">DSM 45278</strain>
    </source>
</reference>
<protein>
    <submittedName>
        <fullName evidence="1">Uncharacterized protein</fullName>
    </submittedName>
</protein>
<dbReference type="RefSeq" id="WP_179810059.1">
    <property type="nucleotide sequence ID" value="NZ_JACCHL010000001.1"/>
</dbReference>
<sequence length="65" mass="7416">MNALAALALTILVLLAVSGAVTQMTKARRHLRNRRRTMARKVRVALRPKTVARTRRSATWKGHRR</sequence>
<comment type="caution">
    <text evidence="1">The sequence shown here is derived from an EMBL/GenBank/DDBJ whole genome shotgun (WGS) entry which is preliminary data.</text>
</comment>
<dbReference type="AlphaFoldDB" id="A0A7Y9XBT4"/>
<evidence type="ECO:0000313" key="2">
    <source>
        <dbReference type="Proteomes" id="UP000584931"/>
    </source>
</evidence>
<dbReference type="Proteomes" id="UP000584931">
    <property type="component" value="Unassembled WGS sequence"/>
</dbReference>
<accession>A0A7Y9XBT4</accession>